<comment type="caution">
    <text evidence="1">The sequence shown here is derived from an EMBL/GenBank/DDBJ whole genome shotgun (WGS) entry which is preliminary data.</text>
</comment>
<evidence type="ECO:0000313" key="1">
    <source>
        <dbReference type="EMBL" id="KKN18711.1"/>
    </source>
</evidence>
<name>A0A0F9R011_9ZZZZ</name>
<protein>
    <submittedName>
        <fullName evidence="1">Uncharacterized protein</fullName>
    </submittedName>
</protein>
<proteinExistence type="predicted"/>
<dbReference type="EMBL" id="LAZR01003402">
    <property type="protein sequence ID" value="KKN18711.1"/>
    <property type="molecule type" value="Genomic_DNA"/>
</dbReference>
<organism evidence="1">
    <name type="scientific">marine sediment metagenome</name>
    <dbReference type="NCBI Taxonomy" id="412755"/>
    <lineage>
        <taxon>unclassified sequences</taxon>
        <taxon>metagenomes</taxon>
        <taxon>ecological metagenomes</taxon>
    </lineage>
</organism>
<accession>A0A0F9R011</accession>
<sequence>MKIDLDAVGEVVVPSVIEKVFRKAKEEGLRNKDKQEREWWEQFDNSPAGDEKCFRDWWEEGALESFQPPDEGLMDNKEVAQFLIAWELGNVAIGGGYPKESCLMFEDNGYRYTICAYGWSSDLEEKHHGISMIGYKEKLSTKGGKKNENKNQRLTT</sequence>
<dbReference type="AlphaFoldDB" id="A0A0F9R011"/>
<gene>
    <name evidence="1" type="ORF">LCGC14_0952980</name>
</gene>
<reference evidence="1" key="1">
    <citation type="journal article" date="2015" name="Nature">
        <title>Complex archaea that bridge the gap between prokaryotes and eukaryotes.</title>
        <authorList>
            <person name="Spang A."/>
            <person name="Saw J.H."/>
            <person name="Jorgensen S.L."/>
            <person name="Zaremba-Niedzwiedzka K."/>
            <person name="Martijn J."/>
            <person name="Lind A.E."/>
            <person name="van Eijk R."/>
            <person name="Schleper C."/>
            <person name="Guy L."/>
            <person name="Ettema T.J."/>
        </authorList>
    </citation>
    <scope>NUCLEOTIDE SEQUENCE</scope>
</reference>